<name>A0A5E7VAD0_PSEFL</name>
<dbReference type="Proteomes" id="UP000327191">
    <property type="component" value="Unassembled WGS sequence"/>
</dbReference>
<evidence type="ECO:0000313" key="1">
    <source>
        <dbReference type="EMBL" id="VVQ19805.1"/>
    </source>
</evidence>
<evidence type="ECO:0000313" key="2">
    <source>
        <dbReference type="Proteomes" id="UP000327191"/>
    </source>
</evidence>
<accession>A0A5E7VAD0</accession>
<organism evidence="1 2">
    <name type="scientific">Pseudomonas fluorescens</name>
    <dbReference type="NCBI Taxonomy" id="294"/>
    <lineage>
        <taxon>Bacteria</taxon>
        <taxon>Pseudomonadati</taxon>
        <taxon>Pseudomonadota</taxon>
        <taxon>Gammaproteobacteria</taxon>
        <taxon>Pseudomonadales</taxon>
        <taxon>Pseudomonadaceae</taxon>
        <taxon>Pseudomonas</taxon>
    </lineage>
</organism>
<dbReference type="EMBL" id="CABVJE010000024">
    <property type="protein sequence ID" value="VVQ19805.1"/>
    <property type="molecule type" value="Genomic_DNA"/>
</dbReference>
<protein>
    <submittedName>
        <fullName evidence="1">Uncharacterized protein</fullName>
    </submittedName>
</protein>
<gene>
    <name evidence="1" type="ORF">PS938_04793</name>
</gene>
<dbReference type="AlphaFoldDB" id="A0A5E7VAD0"/>
<proteinExistence type="predicted"/>
<sequence>MGAPNIVHGRSHSGNVAAAELAAGLNDRGEIATDLRAELLRARTVYRWSKW</sequence>
<reference evidence="1 2" key="1">
    <citation type="submission" date="2019-09" db="EMBL/GenBank/DDBJ databases">
        <authorList>
            <person name="Chandra G."/>
            <person name="Truman W A."/>
        </authorList>
    </citation>
    <scope>NUCLEOTIDE SEQUENCE [LARGE SCALE GENOMIC DNA]</scope>
    <source>
        <strain evidence="1">PS938</strain>
    </source>
</reference>